<gene>
    <name evidence="2" type="ORF">RM531_05365</name>
</gene>
<organism evidence="2 3">
    <name type="scientific">Spectribacter acetivorans</name>
    <dbReference type="NCBI Taxonomy" id="3075603"/>
    <lineage>
        <taxon>Bacteria</taxon>
        <taxon>Pseudomonadati</taxon>
        <taxon>Pseudomonadota</taxon>
        <taxon>Gammaproteobacteria</taxon>
        <taxon>Salinisphaerales</taxon>
        <taxon>Salinisphaeraceae</taxon>
        <taxon>Spectribacter</taxon>
    </lineage>
</organism>
<evidence type="ECO:0000313" key="2">
    <source>
        <dbReference type="EMBL" id="MDT0617892.1"/>
    </source>
</evidence>
<dbReference type="Pfam" id="PF05016">
    <property type="entry name" value="ParE_toxin"/>
    <property type="match status" value="1"/>
</dbReference>
<sequence>MNYTLHPEAAFEHEEQVAYYETSSRGLGQRYHDAFRAAVTQACEHPQRHKLIAAPDLRQTPIHGFPHTLIFREHGDGIQVLAVAHHRRRPGYWAPRL</sequence>
<dbReference type="RefSeq" id="WP_311657847.1">
    <property type="nucleotide sequence ID" value="NZ_JAVRHY010000004.1"/>
</dbReference>
<keyword evidence="1" id="KW-1277">Toxin-antitoxin system</keyword>
<dbReference type="EMBL" id="JAVRHY010000004">
    <property type="protein sequence ID" value="MDT0617892.1"/>
    <property type="molecule type" value="Genomic_DNA"/>
</dbReference>
<dbReference type="InterPro" id="IPR007712">
    <property type="entry name" value="RelE/ParE_toxin"/>
</dbReference>
<evidence type="ECO:0000313" key="3">
    <source>
        <dbReference type="Proteomes" id="UP001259982"/>
    </source>
</evidence>
<dbReference type="InterPro" id="IPR035093">
    <property type="entry name" value="RelE/ParE_toxin_dom_sf"/>
</dbReference>
<comment type="caution">
    <text evidence="2">The sequence shown here is derived from an EMBL/GenBank/DDBJ whole genome shotgun (WGS) entry which is preliminary data.</text>
</comment>
<proteinExistence type="predicted"/>
<protein>
    <submittedName>
        <fullName evidence="2">Type II toxin-antitoxin system RelE/ParE family toxin</fullName>
    </submittedName>
</protein>
<dbReference type="Gene3D" id="3.30.2310.20">
    <property type="entry name" value="RelE-like"/>
    <property type="match status" value="1"/>
</dbReference>
<reference evidence="2 3" key="1">
    <citation type="submission" date="2023-09" db="EMBL/GenBank/DDBJ databases">
        <authorList>
            <person name="Rey-Velasco X."/>
        </authorList>
    </citation>
    <scope>NUCLEOTIDE SEQUENCE [LARGE SCALE GENOMIC DNA]</scope>
    <source>
        <strain evidence="2 3">P385</strain>
    </source>
</reference>
<accession>A0ABU3B622</accession>
<keyword evidence="3" id="KW-1185">Reference proteome</keyword>
<name>A0ABU3B622_9GAMM</name>
<evidence type="ECO:0000256" key="1">
    <source>
        <dbReference type="ARBA" id="ARBA00022649"/>
    </source>
</evidence>
<dbReference type="Proteomes" id="UP001259982">
    <property type="component" value="Unassembled WGS sequence"/>
</dbReference>